<dbReference type="Gene3D" id="3.40.50.620">
    <property type="entry name" value="HUPs"/>
    <property type="match status" value="1"/>
</dbReference>
<evidence type="ECO:0000259" key="1">
    <source>
        <dbReference type="Pfam" id="PF01507"/>
    </source>
</evidence>
<proteinExistence type="predicted"/>
<feature type="domain" description="Phosphoadenosine phosphosulphate reductase" evidence="1">
    <location>
        <begin position="23"/>
        <end position="165"/>
    </location>
</feature>
<dbReference type="InterPro" id="IPR002500">
    <property type="entry name" value="PAPS_reduct_dom"/>
</dbReference>
<organism evidence="2 3">
    <name type="scientific">Salmonella enterica subsp. enterica serovar Choleraesuis str. SCSA50</name>
    <dbReference type="NCBI Taxonomy" id="904139"/>
    <lineage>
        <taxon>Bacteria</taxon>
        <taxon>Pseudomonadati</taxon>
        <taxon>Pseudomonadota</taxon>
        <taxon>Gammaproteobacteria</taxon>
        <taxon>Enterobacterales</taxon>
        <taxon>Enterobacteriaceae</taxon>
        <taxon>Salmonella</taxon>
    </lineage>
</organism>
<gene>
    <name evidence="2" type="ORF">SCA50_0365</name>
</gene>
<name>A0AAJ8WHU7_SALET</name>
<dbReference type="SUPFAM" id="SSF52402">
    <property type="entry name" value="Adenine nucleotide alpha hydrolases-like"/>
    <property type="match status" value="1"/>
</dbReference>
<evidence type="ECO:0000313" key="3">
    <source>
        <dbReference type="Proteomes" id="UP000003971"/>
    </source>
</evidence>
<evidence type="ECO:0000313" key="2">
    <source>
        <dbReference type="EMBL" id="EFZ04939.1"/>
    </source>
</evidence>
<dbReference type="Proteomes" id="UP000003971">
    <property type="component" value="Chromosome"/>
</dbReference>
<reference evidence="2 3" key="1">
    <citation type="journal article" date="2011" name="J. Bacteriol.">
        <title>Genome sequences of Salmonella enterica serovar typhimurium, Choleraesuis, Dublin, and Gallinarum strains of well- defined virulence in food-producing animals.</title>
        <authorList>
            <person name="Richardson E.J."/>
            <person name="Limaye B."/>
            <person name="Inamdar H."/>
            <person name="Datta A."/>
            <person name="Manjari K.S."/>
            <person name="Pullinger G.D."/>
            <person name="Thomson N.R."/>
            <person name="Joshi R.R."/>
            <person name="Watson M."/>
            <person name="Stevens M.P."/>
        </authorList>
    </citation>
    <scope>NUCLEOTIDE SEQUENCE [LARGE SCALE GENOMIC DNA]</scope>
    <source>
        <strain evidence="2">A50</strain>
    </source>
</reference>
<dbReference type="GO" id="GO:0003824">
    <property type="term" value="F:catalytic activity"/>
    <property type="evidence" value="ECO:0007669"/>
    <property type="project" value="InterPro"/>
</dbReference>
<accession>A0AAJ8WHU7</accession>
<sequence length="310" mass="35616">MVRRSATGSGVESEMGRQGCMINVVSFSGGRTSAYLLWLMEQKRRAGKDVHYVFMDTGCEHPMTYRFVREVVKFWDIPLTVLQVDINPELGQPNGYTVWEPKDIQTRMPVLKPFIDMVKKYGTPYVGGAFCTDRLKLVPFTKYCDDHFGRGNYTTWIGIRADEPKRLKPKPGIRYLAELSDFEKEDILAWWKQQPFDLQIPEHLGNCIFCIKKSTQKIGLACKDEEGLQRVFNEVITGSHVRDGHRETPKEIMYRGRMSLDGIAKMYSENDYQALHQDMVRAKRFDTGSCSESCEIFGGQLDFDFGREAA</sequence>
<dbReference type="InterPro" id="IPR014729">
    <property type="entry name" value="Rossmann-like_a/b/a_fold"/>
</dbReference>
<dbReference type="AlphaFoldDB" id="A0AAJ8WHU7"/>
<protein>
    <submittedName>
        <fullName evidence="2">Nin-like protein</fullName>
    </submittedName>
</protein>
<dbReference type="EMBL" id="CM001062">
    <property type="protein sequence ID" value="EFZ04939.1"/>
    <property type="molecule type" value="Genomic_DNA"/>
</dbReference>
<dbReference type="Pfam" id="PF01507">
    <property type="entry name" value="PAPS_reduct"/>
    <property type="match status" value="1"/>
</dbReference>